<dbReference type="Proteomes" id="UP000232722">
    <property type="component" value="Unassembled WGS sequence"/>
</dbReference>
<dbReference type="AlphaFoldDB" id="A0A2N0P6D2"/>
<reference evidence="1 2" key="1">
    <citation type="submission" date="2016-04" db="EMBL/GenBank/DDBJ databases">
        <title>Genome analyses suggest a sexual origin of heterokaryosis in a supposedly ancient asexual fungus.</title>
        <authorList>
            <person name="Ropars J."/>
            <person name="Sedzielewska K."/>
            <person name="Noel J."/>
            <person name="Charron P."/>
            <person name="Farinelli L."/>
            <person name="Marton T."/>
            <person name="Kruger M."/>
            <person name="Pelin A."/>
            <person name="Brachmann A."/>
            <person name="Corradi N."/>
        </authorList>
    </citation>
    <scope>NUCLEOTIDE SEQUENCE [LARGE SCALE GENOMIC DNA]</scope>
    <source>
        <strain evidence="1 2">A5</strain>
    </source>
</reference>
<accession>A0A2N0P6D2</accession>
<evidence type="ECO:0000313" key="1">
    <source>
        <dbReference type="EMBL" id="PKC02357.1"/>
    </source>
</evidence>
<gene>
    <name evidence="1" type="ORF">RhiirA5_425362</name>
</gene>
<reference evidence="1 2" key="2">
    <citation type="submission" date="2017-09" db="EMBL/GenBank/DDBJ databases">
        <title>Extensive intraspecific genome diversity in a model arbuscular mycorrhizal fungus.</title>
        <authorList>
            <person name="Chen E.C."/>
            <person name="Morin E."/>
            <person name="Beaudet D."/>
            <person name="Noel J."/>
            <person name="Ndikumana S."/>
            <person name="Charron P."/>
            <person name="St-Onge C."/>
            <person name="Giorgi J."/>
            <person name="Grigoriev I.V."/>
            <person name="Roux C."/>
            <person name="Martin F.M."/>
            <person name="Corradi N."/>
        </authorList>
    </citation>
    <scope>NUCLEOTIDE SEQUENCE [LARGE SCALE GENOMIC DNA]</scope>
    <source>
        <strain evidence="1 2">A5</strain>
    </source>
</reference>
<protein>
    <submittedName>
        <fullName evidence="1">Uncharacterized protein</fullName>
    </submittedName>
</protein>
<sequence>MLINTSLVVVHMYLAHVIDILDDKNSIPHIIDGKVELLPLVKTGCNVIFHKYEPLDLESCPYIVMVVKNTHSHPPPPPHRTPNHLQQDLKSLIENSNDLLIDSTSRRLISGPLIKAVFGETVLADVHASMNNIDKLRNIIMREQKLLHPYGQGIMGVVHAFNQNESNLRDYIQRISNIYG</sequence>
<dbReference type="VEuPathDB" id="FungiDB:RhiirFUN_011222"/>
<dbReference type="EMBL" id="LLXJ01001399">
    <property type="protein sequence ID" value="PKC02357.1"/>
    <property type="molecule type" value="Genomic_DNA"/>
</dbReference>
<comment type="caution">
    <text evidence="1">The sequence shown here is derived from an EMBL/GenBank/DDBJ whole genome shotgun (WGS) entry which is preliminary data.</text>
</comment>
<dbReference type="VEuPathDB" id="FungiDB:FUN_015519"/>
<name>A0A2N0P6D2_9GLOM</name>
<evidence type="ECO:0000313" key="2">
    <source>
        <dbReference type="Proteomes" id="UP000232722"/>
    </source>
</evidence>
<organism evidence="1 2">
    <name type="scientific">Rhizophagus irregularis</name>
    <dbReference type="NCBI Taxonomy" id="588596"/>
    <lineage>
        <taxon>Eukaryota</taxon>
        <taxon>Fungi</taxon>
        <taxon>Fungi incertae sedis</taxon>
        <taxon>Mucoromycota</taxon>
        <taxon>Glomeromycotina</taxon>
        <taxon>Glomeromycetes</taxon>
        <taxon>Glomerales</taxon>
        <taxon>Glomeraceae</taxon>
        <taxon>Rhizophagus</taxon>
    </lineage>
</organism>
<proteinExistence type="predicted"/>